<evidence type="ECO:0000256" key="6">
    <source>
        <dbReference type="ARBA" id="ARBA00023157"/>
    </source>
</evidence>
<dbReference type="InterPro" id="IPR002223">
    <property type="entry name" value="Kunitz_BPTI"/>
</dbReference>
<comment type="similarity">
    <text evidence="7">Belongs to the venom Kunitz-type family. 03 (sub-Kunitz) subfamily.</text>
</comment>
<accession>A0A8T0E2V5</accession>
<keyword evidence="6" id="KW-1015">Disulfide bond</keyword>
<dbReference type="PANTHER" id="PTHR46751:SF1">
    <property type="entry name" value="WAP FOUR-DISULFIDE CORE DOMAIN PROTEIN 6A"/>
    <property type="match status" value="1"/>
</dbReference>
<name>A0A8T0E2V5_ARGBR</name>
<organism evidence="10 11">
    <name type="scientific">Argiope bruennichi</name>
    <name type="common">Wasp spider</name>
    <name type="synonym">Aranea bruennichi</name>
    <dbReference type="NCBI Taxonomy" id="94029"/>
    <lineage>
        <taxon>Eukaryota</taxon>
        <taxon>Metazoa</taxon>
        <taxon>Ecdysozoa</taxon>
        <taxon>Arthropoda</taxon>
        <taxon>Chelicerata</taxon>
        <taxon>Arachnida</taxon>
        <taxon>Araneae</taxon>
        <taxon>Araneomorphae</taxon>
        <taxon>Entelegynae</taxon>
        <taxon>Araneoidea</taxon>
        <taxon>Araneidae</taxon>
        <taxon>Argiope</taxon>
    </lineage>
</organism>
<dbReference type="Proteomes" id="UP000807504">
    <property type="component" value="Unassembled WGS sequence"/>
</dbReference>
<dbReference type="PROSITE" id="PS00280">
    <property type="entry name" value="BPTI_KUNITZ_1"/>
    <property type="match status" value="3"/>
</dbReference>
<evidence type="ECO:0000313" key="10">
    <source>
        <dbReference type="EMBL" id="KAF8764676.1"/>
    </source>
</evidence>
<dbReference type="PROSITE" id="PS50279">
    <property type="entry name" value="BPTI_KUNITZ_2"/>
    <property type="match status" value="3"/>
</dbReference>
<dbReference type="EMBL" id="JABXBU010002231">
    <property type="protein sequence ID" value="KAF8764676.1"/>
    <property type="molecule type" value="Genomic_DNA"/>
</dbReference>
<comment type="caution">
    <text evidence="10">The sequence shown here is derived from an EMBL/GenBank/DDBJ whole genome shotgun (WGS) entry which is preliminary data.</text>
</comment>
<evidence type="ECO:0000256" key="4">
    <source>
        <dbReference type="ARBA" id="ARBA00022729"/>
    </source>
</evidence>
<dbReference type="GO" id="GO:0004867">
    <property type="term" value="F:serine-type endopeptidase inhibitor activity"/>
    <property type="evidence" value="ECO:0007669"/>
    <property type="project" value="UniProtKB-KW"/>
</dbReference>
<dbReference type="PRINTS" id="PR00759">
    <property type="entry name" value="BASICPTASE"/>
</dbReference>
<feature type="domain" description="BPTI/Kunitz inhibitor" evidence="9">
    <location>
        <begin position="129"/>
        <end position="177"/>
    </location>
</feature>
<feature type="domain" description="BPTI/Kunitz inhibitor" evidence="9">
    <location>
        <begin position="37"/>
        <end position="87"/>
    </location>
</feature>
<evidence type="ECO:0000259" key="9">
    <source>
        <dbReference type="PROSITE" id="PS50279"/>
    </source>
</evidence>
<reference evidence="10" key="1">
    <citation type="journal article" date="2020" name="bioRxiv">
        <title>Chromosome-level reference genome of the European wasp spider Argiope bruennichi: a resource for studies on range expansion and evolutionary adaptation.</title>
        <authorList>
            <person name="Sheffer M.M."/>
            <person name="Hoppe A."/>
            <person name="Krehenwinkel H."/>
            <person name="Uhl G."/>
            <person name="Kuss A.W."/>
            <person name="Jensen L."/>
            <person name="Jensen C."/>
            <person name="Gillespie R.G."/>
            <person name="Hoff K.J."/>
            <person name="Prost S."/>
        </authorList>
    </citation>
    <scope>NUCLEOTIDE SEQUENCE</scope>
</reference>
<dbReference type="InterPro" id="IPR051388">
    <property type="entry name" value="Serpin_venom_toxin"/>
</dbReference>
<evidence type="ECO:0000256" key="5">
    <source>
        <dbReference type="ARBA" id="ARBA00022900"/>
    </source>
</evidence>
<feature type="signal peptide" evidence="8">
    <location>
        <begin position="1"/>
        <end position="19"/>
    </location>
</feature>
<dbReference type="Pfam" id="PF00014">
    <property type="entry name" value="Kunitz_BPTI"/>
    <property type="match status" value="3"/>
</dbReference>
<proteinExistence type="inferred from homology"/>
<dbReference type="Gene3D" id="4.10.410.10">
    <property type="entry name" value="Pancreatic trypsin inhibitor Kunitz domain"/>
    <property type="match status" value="4"/>
</dbReference>
<evidence type="ECO:0000256" key="8">
    <source>
        <dbReference type="SAM" id="SignalP"/>
    </source>
</evidence>
<reference evidence="10" key="2">
    <citation type="submission" date="2020-06" db="EMBL/GenBank/DDBJ databases">
        <authorList>
            <person name="Sheffer M."/>
        </authorList>
    </citation>
    <scope>NUCLEOTIDE SEQUENCE</scope>
</reference>
<protein>
    <submittedName>
        <fullName evidence="10">Tissue factor pathway inhibitor like protein</fullName>
    </submittedName>
</protein>
<keyword evidence="11" id="KW-1185">Reference proteome</keyword>
<evidence type="ECO:0000256" key="2">
    <source>
        <dbReference type="ARBA" id="ARBA00022525"/>
    </source>
</evidence>
<comment type="subcellular location">
    <subcellularLocation>
        <location evidence="1">Secreted</location>
    </subcellularLocation>
</comment>
<gene>
    <name evidence="10" type="ORF">HNY73_022729</name>
</gene>
<feature type="chain" id="PRO_5035861547" evidence="8">
    <location>
        <begin position="20"/>
        <end position="390"/>
    </location>
</feature>
<dbReference type="SUPFAM" id="SSF57362">
    <property type="entry name" value="BPTI-like"/>
    <property type="match status" value="3"/>
</dbReference>
<evidence type="ECO:0000256" key="1">
    <source>
        <dbReference type="ARBA" id="ARBA00004613"/>
    </source>
</evidence>
<keyword evidence="2" id="KW-0964">Secreted</keyword>
<dbReference type="GO" id="GO:0005576">
    <property type="term" value="C:extracellular region"/>
    <property type="evidence" value="ECO:0007669"/>
    <property type="project" value="UniProtKB-SubCell"/>
</dbReference>
<feature type="domain" description="BPTI/Kunitz inhibitor" evidence="9">
    <location>
        <begin position="209"/>
        <end position="257"/>
    </location>
</feature>
<dbReference type="AlphaFoldDB" id="A0A8T0E2V5"/>
<dbReference type="PANTHER" id="PTHR46751">
    <property type="entry name" value="EPPIN"/>
    <property type="match status" value="1"/>
</dbReference>
<evidence type="ECO:0000256" key="3">
    <source>
        <dbReference type="ARBA" id="ARBA00022690"/>
    </source>
</evidence>
<keyword evidence="3" id="KW-0646">Protease inhibitor</keyword>
<dbReference type="FunFam" id="4.10.410.10:FF:000020">
    <property type="entry name" value="Collagen, type VI, alpha 3"/>
    <property type="match status" value="3"/>
</dbReference>
<dbReference type="InterPro" id="IPR020901">
    <property type="entry name" value="Prtase_inh_Kunz-CS"/>
</dbReference>
<dbReference type="CDD" id="cd00109">
    <property type="entry name" value="Kunitz-type"/>
    <property type="match status" value="3"/>
</dbReference>
<evidence type="ECO:0000313" key="11">
    <source>
        <dbReference type="Proteomes" id="UP000807504"/>
    </source>
</evidence>
<dbReference type="PROSITE" id="PS51257">
    <property type="entry name" value="PROKAR_LIPOPROTEIN"/>
    <property type="match status" value="1"/>
</dbReference>
<evidence type="ECO:0000256" key="7">
    <source>
        <dbReference type="ARBA" id="ARBA00038506"/>
    </source>
</evidence>
<dbReference type="SMART" id="SM00131">
    <property type="entry name" value="KU"/>
    <property type="match status" value="3"/>
</dbReference>
<dbReference type="InterPro" id="IPR036880">
    <property type="entry name" value="Kunitz_BPTI_sf"/>
</dbReference>
<keyword evidence="4 8" id="KW-0732">Signal</keyword>
<sequence>MTKGLFVLMLAVVLGCAFAASPPFDPLMPNTDNIPPCMQPPRSGLCLAYIPSFYYNPATKKCESFIYGGCSGNDNRFFSEAECMRVCGEKNQPGGGLFTKIFYIKHEEPKIELVPVPEEPKAEENIDICSQPARPGLCYAYFNRFYFNGEKCVSFVYGGCDGNQNNFETEEECNKVCPPKVVKNQPQIEELPAIAEAEVPKPEENVDICSQPKQPGLCYAYFNRFYFNGEKCVSFVYGGCDGNQNNFETEEECNKVCPPKAVENQPQIEELPAIAEAEVPKAEENVDICSQPKQPGLCYAYFNRFYFNGEKCESSYMADVVATKTISTLRKNAIKHAHQKLLKARKTRQINNKDCVMCHPLTAYDLICPLLHNYYAEHIYYAFTVSLIYC</sequence>
<keyword evidence="5" id="KW-0722">Serine protease inhibitor</keyword>